<evidence type="ECO:0000313" key="5">
    <source>
        <dbReference type="EMBL" id="KAE9349159.1"/>
    </source>
</evidence>
<evidence type="ECO:0000313" key="6">
    <source>
        <dbReference type="Proteomes" id="UP000429607"/>
    </source>
</evidence>
<keyword evidence="7" id="KW-1185">Reference proteome</keyword>
<gene>
    <name evidence="4" type="ORF">PR001_g5481</name>
    <name evidence="3" type="ORF">PR002_g5806</name>
    <name evidence="5" type="ORF">PR003_g6030</name>
</gene>
<evidence type="ECO:0000313" key="7">
    <source>
        <dbReference type="Proteomes" id="UP000434957"/>
    </source>
</evidence>
<sequence>MAAGPYATPWDESEFEAAPNQRRRRTSPRRRLAQARALQMSMHGGHTGAFSRYENDPAVYTFRDGNYDDRPVPFVSPPAMPPMRGSLPMSMTLRPPSPHFDDIDTSPSKKNSRSLREMDRRTILARLDRGEKQSALAKEFRVTRAAICNLNKHRDLVLSRQHEDPLAKHPKKAKRKHDSEDEAEAEDSEISIQDGSNRVSLLLSGESYQSDVHSVALQPAERLIPLLLSRDTTNAAFKRYCDRLMTMVVEEVLAWAHSEARNNIQASGKAPTVCGVSIAPGGQPMLSVFQALEPELPTGHIKLSQQQVGSPVAVVVDLPASVASHSVCLFYAFTDAVGGVRVAKSIRELLNRGAVEELLCLVTLAVSAFTVGELQRAHPSMRIAAAHVESHDDLDDWHQYRENEAQNGAGKVPRSTSRLQLLANRVADIY</sequence>
<dbReference type="Proteomes" id="UP000429607">
    <property type="component" value="Unassembled WGS sequence"/>
</dbReference>
<dbReference type="AlphaFoldDB" id="A0A6A3NEU1"/>
<evidence type="ECO:0000256" key="1">
    <source>
        <dbReference type="SAM" id="MobiDB-lite"/>
    </source>
</evidence>
<evidence type="ECO:0000313" key="8">
    <source>
        <dbReference type="Proteomes" id="UP000435112"/>
    </source>
</evidence>
<dbReference type="Proteomes" id="UP000435112">
    <property type="component" value="Unassembled WGS sequence"/>
</dbReference>
<feature type="region of interest" description="Disordered" evidence="1">
    <location>
        <begin position="97"/>
        <end position="116"/>
    </location>
</feature>
<dbReference type="Gene3D" id="3.40.50.2020">
    <property type="match status" value="1"/>
</dbReference>
<protein>
    <recommendedName>
        <fullName evidence="2">Phosphoribosyltransferase domain-containing protein</fullName>
    </recommendedName>
</protein>
<comment type="caution">
    <text evidence="3">The sequence shown here is derived from an EMBL/GenBank/DDBJ whole genome shotgun (WGS) entry which is preliminary data.</text>
</comment>
<feature type="compositionally biased region" description="Acidic residues" evidence="1">
    <location>
        <begin position="180"/>
        <end position="189"/>
    </location>
</feature>
<dbReference type="SUPFAM" id="SSF53271">
    <property type="entry name" value="PRTase-like"/>
    <property type="match status" value="1"/>
</dbReference>
<dbReference type="Pfam" id="PF14681">
    <property type="entry name" value="UPRTase"/>
    <property type="match status" value="1"/>
</dbReference>
<dbReference type="InterPro" id="IPR029057">
    <property type="entry name" value="PRTase-like"/>
</dbReference>
<dbReference type="InterPro" id="IPR000836">
    <property type="entry name" value="PRTase_dom"/>
</dbReference>
<proteinExistence type="predicted"/>
<evidence type="ECO:0000313" key="4">
    <source>
        <dbReference type="EMBL" id="KAE9044138.1"/>
    </source>
</evidence>
<feature type="region of interest" description="Disordered" evidence="1">
    <location>
        <begin position="159"/>
        <end position="191"/>
    </location>
</feature>
<evidence type="ECO:0000313" key="3">
    <source>
        <dbReference type="EMBL" id="KAE9038838.1"/>
    </source>
</evidence>
<dbReference type="EMBL" id="QXFU01000253">
    <property type="protein sequence ID" value="KAE9038838.1"/>
    <property type="molecule type" value="Genomic_DNA"/>
</dbReference>
<dbReference type="EMBL" id="QXFV01000245">
    <property type="protein sequence ID" value="KAE9044138.1"/>
    <property type="molecule type" value="Genomic_DNA"/>
</dbReference>
<organism evidence="3 8">
    <name type="scientific">Phytophthora rubi</name>
    <dbReference type="NCBI Taxonomy" id="129364"/>
    <lineage>
        <taxon>Eukaryota</taxon>
        <taxon>Sar</taxon>
        <taxon>Stramenopiles</taxon>
        <taxon>Oomycota</taxon>
        <taxon>Peronosporomycetes</taxon>
        <taxon>Peronosporales</taxon>
        <taxon>Peronosporaceae</taxon>
        <taxon>Phytophthora</taxon>
    </lineage>
</organism>
<name>A0A6A3NEU1_9STRA</name>
<dbReference type="Proteomes" id="UP000434957">
    <property type="component" value="Unassembled WGS sequence"/>
</dbReference>
<feature type="domain" description="Phosphoribosyltransferase" evidence="2">
    <location>
        <begin position="229"/>
        <end position="390"/>
    </location>
</feature>
<feature type="region of interest" description="Disordered" evidence="1">
    <location>
        <begin position="1"/>
        <end position="33"/>
    </location>
</feature>
<accession>A0A6A3NEU1</accession>
<feature type="compositionally biased region" description="Basic residues" evidence="1">
    <location>
        <begin position="21"/>
        <end position="33"/>
    </location>
</feature>
<dbReference type="EMBL" id="QXFT01000261">
    <property type="protein sequence ID" value="KAE9349159.1"/>
    <property type="molecule type" value="Genomic_DNA"/>
</dbReference>
<evidence type="ECO:0000259" key="2">
    <source>
        <dbReference type="Pfam" id="PF14681"/>
    </source>
</evidence>
<dbReference type="OrthoDB" id="106623at2759"/>
<reference evidence="6 8" key="1">
    <citation type="submission" date="2018-09" db="EMBL/GenBank/DDBJ databases">
        <title>Genomic investigation of the strawberry pathogen Phytophthora fragariae indicates pathogenicity is determined by transcriptional variation in three key races.</title>
        <authorList>
            <person name="Adams T.M."/>
            <person name="Armitage A.D."/>
            <person name="Sobczyk M.K."/>
            <person name="Bates H.J."/>
            <person name="Dunwell J.M."/>
            <person name="Nellist C.F."/>
            <person name="Harrison R.J."/>
        </authorList>
    </citation>
    <scope>NUCLEOTIDE SEQUENCE [LARGE SCALE GENOMIC DNA]</scope>
    <source>
        <strain evidence="4 6">SCRP249</strain>
        <strain evidence="3 8">SCRP324</strain>
        <strain evidence="5 7">SCRP333</strain>
    </source>
</reference>